<comment type="similarity">
    <text evidence="1">Belongs to the GST superfamily. Zeta family.</text>
</comment>
<accession>A0ABU8XNI2</accession>
<dbReference type="PROSITE" id="PS50405">
    <property type="entry name" value="GST_CTER"/>
    <property type="match status" value="1"/>
</dbReference>
<dbReference type="InterPro" id="IPR036282">
    <property type="entry name" value="Glutathione-S-Trfase_C_sf"/>
</dbReference>
<protein>
    <submittedName>
        <fullName evidence="4">Maleylacetoacetate isomerase</fullName>
        <ecNumber evidence="4">5.2.1.2</ecNumber>
    </submittedName>
</protein>
<dbReference type="CDD" id="cd03042">
    <property type="entry name" value="GST_N_Zeta"/>
    <property type="match status" value="1"/>
</dbReference>
<dbReference type="EC" id="5.2.1.2" evidence="4"/>
<dbReference type="SFLD" id="SFLDS00019">
    <property type="entry name" value="Glutathione_Transferase_(cytos"/>
    <property type="match status" value="1"/>
</dbReference>
<dbReference type="Pfam" id="PF13410">
    <property type="entry name" value="GST_C_2"/>
    <property type="match status" value="1"/>
</dbReference>
<evidence type="ECO:0000313" key="4">
    <source>
        <dbReference type="EMBL" id="MEK0081587.1"/>
    </source>
</evidence>
<dbReference type="PANTHER" id="PTHR42673">
    <property type="entry name" value="MALEYLACETOACETATE ISOMERASE"/>
    <property type="match status" value="1"/>
</dbReference>
<evidence type="ECO:0000313" key="5">
    <source>
        <dbReference type="Proteomes" id="UP001375743"/>
    </source>
</evidence>
<comment type="caution">
    <text evidence="4">The sequence shown here is derived from an EMBL/GenBank/DDBJ whole genome shotgun (WGS) entry which is preliminary data.</text>
</comment>
<dbReference type="CDD" id="cd03191">
    <property type="entry name" value="GST_C_Zeta"/>
    <property type="match status" value="1"/>
</dbReference>
<dbReference type="Gene3D" id="3.40.30.10">
    <property type="entry name" value="Glutaredoxin"/>
    <property type="match status" value="1"/>
</dbReference>
<sequence>MRLYGYFRSGTSHRVRIALNLKGLTYETVPVHLLKGEQRQESYLAVNPQGLVPTLEHDGTRIGQSLAIIEYLERIHPEPPLLPKDPAGQARVRALALICACDMHPLGNLRVLQYLKNVLGLDQEARDAWCRHWMATGFEALEARLAGEPETGRFCHGDAPTLADVCLVPQVVGAQRWGTDLGPYPTVRRIFDAGMALDAFVRAMPASQPDAA</sequence>
<reference evidence="4 5" key="1">
    <citation type="submission" date="2024-01" db="EMBL/GenBank/DDBJ databases">
        <title>Multi-omics insights into the function and evolution of sodium benzoate biodegradation pathways in Benzoatithermus flavus gen. nov., sp. nov. from hot spring.</title>
        <authorList>
            <person name="Hu C.-J."/>
            <person name="Li W.-J."/>
        </authorList>
    </citation>
    <scope>NUCLEOTIDE SEQUENCE [LARGE SCALE GENOMIC DNA]</scope>
    <source>
        <strain evidence="4 5">SYSU G07066</strain>
    </source>
</reference>
<dbReference type="InterPro" id="IPR010987">
    <property type="entry name" value="Glutathione-S-Trfase_C-like"/>
</dbReference>
<dbReference type="PROSITE" id="PS50404">
    <property type="entry name" value="GST_NTER"/>
    <property type="match status" value="1"/>
</dbReference>
<dbReference type="InterPro" id="IPR034330">
    <property type="entry name" value="GST_Zeta_C"/>
</dbReference>
<feature type="domain" description="GST C-terminal" evidence="3">
    <location>
        <begin position="85"/>
        <end position="212"/>
    </location>
</feature>
<dbReference type="InterPro" id="IPR004045">
    <property type="entry name" value="Glutathione_S-Trfase_N"/>
</dbReference>
<evidence type="ECO:0000259" key="2">
    <source>
        <dbReference type="PROSITE" id="PS50404"/>
    </source>
</evidence>
<dbReference type="InterPro" id="IPR036249">
    <property type="entry name" value="Thioredoxin-like_sf"/>
</dbReference>
<evidence type="ECO:0000256" key="1">
    <source>
        <dbReference type="ARBA" id="ARBA00010007"/>
    </source>
</evidence>
<dbReference type="PANTHER" id="PTHR42673:SF21">
    <property type="entry name" value="GLUTATHIONE S-TRANSFERASE YFCF"/>
    <property type="match status" value="1"/>
</dbReference>
<dbReference type="InterPro" id="IPR034333">
    <property type="entry name" value="GST_Zeta_N"/>
</dbReference>
<dbReference type="GO" id="GO:0016034">
    <property type="term" value="F:maleylacetoacetate isomerase activity"/>
    <property type="evidence" value="ECO:0007669"/>
    <property type="project" value="UniProtKB-EC"/>
</dbReference>
<evidence type="ECO:0000259" key="3">
    <source>
        <dbReference type="PROSITE" id="PS50405"/>
    </source>
</evidence>
<keyword evidence="5" id="KW-1185">Reference proteome</keyword>
<dbReference type="Gene3D" id="1.20.1050.10">
    <property type="match status" value="1"/>
</dbReference>
<name>A0ABU8XNI2_9PROT</name>
<dbReference type="EMBL" id="JBBLZC010000001">
    <property type="protein sequence ID" value="MEK0081587.1"/>
    <property type="molecule type" value="Genomic_DNA"/>
</dbReference>
<dbReference type="InterPro" id="IPR040079">
    <property type="entry name" value="Glutathione_S-Trfase"/>
</dbReference>
<gene>
    <name evidence="4" type="primary">maiA</name>
    <name evidence="4" type="ORF">U1T56_00360</name>
</gene>
<dbReference type="SFLD" id="SFLDG00358">
    <property type="entry name" value="Main_(cytGST)"/>
    <property type="match status" value="1"/>
</dbReference>
<dbReference type="NCBIfam" id="TIGR01262">
    <property type="entry name" value="maiA"/>
    <property type="match status" value="1"/>
</dbReference>
<dbReference type="SUPFAM" id="SSF52833">
    <property type="entry name" value="Thioredoxin-like"/>
    <property type="match status" value="1"/>
</dbReference>
<keyword evidence="4" id="KW-0413">Isomerase</keyword>
<feature type="domain" description="GST N-terminal" evidence="2">
    <location>
        <begin position="1"/>
        <end position="80"/>
    </location>
</feature>
<dbReference type="RefSeq" id="WP_418157440.1">
    <property type="nucleotide sequence ID" value="NZ_JBBLZC010000001.1"/>
</dbReference>
<dbReference type="Proteomes" id="UP001375743">
    <property type="component" value="Unassembled WGS sequence"/>
</dbReference>
<dbReference type="InterPro" id="IPR005955">
    <property type="entry name" value="GST_Zeta"/>
</dbReference>
<dbReference type="SUPFAM" id="SSF47616">
    <property type="entry name" value="GST C-terminal domain-like"/>
    <property type="match status" value="1"/>
</dbReference>
<dbReference type="Pfam" id="PF13417">
    <property type="entry name" value="GST_N_3"/>
    <property type="match status" value="1"/>
</dbReference>
<proteinExistence type="inferred from homology"/>
<organism evidence="4 5">
    <name type="scientific">Benzoatithermus flavus</name>
    <dbReference type="NCBI Taxonomy" id="3108223"/>
    <lineage>
        <taxon>Bacteria</taxon>
        <taxon>Pseudomonadati</taxon>
        <taxon>Pseudomonadota</taxon>
        <taxon>Alphaproteobacteria</taxon>
        <taxon>Geminicoccales</taxon>
        <taxon>Geminicoccaceae</taxon>
        <taxon>Benzoatithermus</taxon>
    </lineage>
</organism>